<gene>
    <name evidence="7" type="primary">deoC</name>
    <name evidence="8" type="ORF">B0W44_10195</name>
</gene>
<comment type="pathway">
    <text evidence="7">Carbohydrate degradation; 2-deoxy-D-ribose 1-phosphate degradation; D-glyceraldehyde 3-phosphate and acetaldehyde from 2-deoxy-alpha-D-ribose 1-phosphate: step 2/2.</text>
</comment>
<reference evidence="8 9" key="1">
    <citation type="journal article" date="2015" name="Int. J. Syst. Evol. Microbiol.">
        <title>Novibacillus thermophilus gen. nov., sp. nov., a Gram-staining-negative and moderately thermophilic member of the family Thermoactinomycetaceae.</title>
        <authorList>
            <person name="Yang G."/>
            <person name="Chen J."/>
            <person name="Zhou S."/>
        </authorList>
    </citation>
    <scope>NUCLEOTIDE SEQUENCE [LARGE SCALE GENOMIC DNA]</scope>
    <source>
        <strain evidence="8 9">SG-1</strain>
    </source>
</reference>
<feature type="active site" description="Proton donor/acceptor" evidence="7">
    <location>
        <position position="187"/>
    </location>
</feature>
<evidence type="ECO:0000256" key="5">
    <source>
        <dbReference type="ARBA" id="ARBA00048791"/>
    </source>
</evidence>
<evidence type="ECO:0000313" key="8">
    <source>
        <dbReference type="EMBL" id="AQS56083.1"/>
    </source>
</evidence>
<dbReference type="GO" id="GO:0006018">
    <property type="term" value="P:2-deoxyribose 1-phosphate catabolic process"/>
    <property type="evidence" value="ECO:0007669"/>
    <property type="project" value="UniProtKB-UniRule"/>
</dbReference>
<feature type="active site" description="Proton donor/acceptor" evidence="7">
    <location>
        <position position="95"/>
    </location>
</feature>
<evidence type="ECO:0000256" key="3">
    <source>
        <dbReference type="ARBA" id="ARBA00023239"/>
    </source>
</evidence>
<keyword evidence="3 7" id="KW-0456">Lyase</keyword>
<dbReference type="NCBIfam" id="TIGR00126">
    <property type="entry name" value="deoC"/>
    <property type="match status" value="1"/>
</dbReference>
<dbReference type="SUPFAM" id="SSF51569">
    <property type="entry name" value="Aldolase"/>
    <property type="match status" value="1"/>
</dbReference>
<dbReference type="RefSeq" id="WP_077719945.1">
    <property type="nucleotide sequence ID" value="NZ_CP019699.1"/>
</dbReference>
<dbReference type="Proteomes" id="UP000188603">
    <property type="component" value="Chromosome"/>
</dbReference>
<proteinExistence type="inferred from homology"/>
<comment type="function">
    <text evidence="6 7">Catalyzes a reversible aldol reaction between acetaldehyde and D-glyceraldehyde 3-phosphate to generate 2-deoxy-D-ribose 5-phosphate.</text>
</comment>
<evidence type="ECO:0000256" key="4">
    <source>
        <dbReference type="ARBA" id="ARBA00023270"/>
    </source>
</evidence>
<dbReference type="SMART" id="SM01133">
    <property type="entry name" value="DeoC"/>
    <property type="match status" value="1"/>
</dbReference>
<dbReference type="Gene3D" id="3.20.20.70">
    <property type="entry name" value="Aldolase class I"/>
    <property type="match status" value="1"/>
</dbReference>
<dbReference type="OrthoDB" id="9778711at2"/>
<organism evidence="8 9">
    <name type="scientific">Novibacillus thermophilus</name>
    <dbReference type="NCBI Taxonomy" id="1471761"/>
    <lineage>
        <taxon>Bacteria</taxon>
        <taxon>Bacillati</taxon>
        <taxon>Bacillota</taxon>
        <taxon>Bacilli</taxon>
        <taxon>Bacillales</taxon>
        <taxon>Thermoactinomycetaceae</taxon>
        <taxon>Novibacillus</taxon>
    </lineage>
</organism>
<comment type="catalytic activity">
    <reaction evidence="5 7">
        <text>2-deoxy-D-ribose 5-phosphate = D-glyceraldehyde 3-phosphate + acetaldehyde</text>
        <dbReference type="Rhea" id="RHEA:12821"/>
        <dbReference type="ChEBI" id="CHEBI:15343"/>
        <dbReference type="ChEBI" id="CHEBI:59776"/>
        <dbReference type="ChEBI" id="CHEBI:62877"/>
        <dbReference type="EC" id="4.1.2.4"/>
    </reaction>
</comment>
<comment type="similarity">
    <text evidence="1 7">Belongs to the DeoC/FbaB aldolase family. DeoC type 1 subfamily.</text>
</comment>
<dbReference type="PANTHER" id="PTHR10889:SF1">
    <property type="entry name" value="DEOXYRIBOSE-PHOSPHATE ALDOLASE"/>
    <property type="match status" value="1"/>
</dbReference>
<dbReference type="Pfam" id="PF01791">
    <property type="entry name" value="DeoC"/>
    <property type="match status" value="1"/>
</dbReference>
<feature type="active site" description="Schiff-base intermediate with acetaldehyde" evidence="7">
    <location>
        <position position="157"/>
    </location>
</feature>
<dbReference type="FunFam" id="3.20.20.70:FF:000044">
    <property type="entry name" value="Deoxyribose-phosphate aldolase"/>
    <property type="match status" value="1"/>
</dbReference>
<dbReference type="GO" id="GO:0005737">
    <property type="term" value="C:cytoplasm"/>
    <property type="evidence" value="ECO:0007669"/>
    <property type="project" value="UniProtKB-SubCell"/>
</dbReference>
<dbReference type="GO" id="GO:0016052">
    <property type="term" value="P:carbohydrate catabolic process"/>
    <property type="evidence" value="ECO:0007669"/>
    <property type="project" value="TreeGrafter"/>
</dbReference>
<dbReference type="HAMAP" id="MF_00114">
    <property type="entry name" value="DeoC_type1"/>
    <property type="match status" value="1"/>
</dbReference>
<accession>A0A1U9K7V6</accession>
<dbReference type="EMBL" id="CP019699">
    <property type="protein sequence ID" value="AQS56083.1"/>
    <property type="molecule type" value="Genomic_DNA"/>
</dbReference>
<evidence type="ECO:0000256" key="7">
    <source>
        <dbReference type="HAMAP-Rule" id="MF_00114"/>
    </source>
</evidence>
<dbReference type="InterPro" id="IPR028581">
    <property type="entry name" value="DeoC_typeI"/>
</dbReference>
<dbReference type="GO" id="GO:0004139">
    <property type="term" value="F:deoxyribose-phosphate aldolase activity"/>
    <property type="evidence" value="ECO:0007669"/>
    <property type="project" value="UniProtKB-UniRule"/>
</dbReference>
<dbReference type="InterPro" id="IPR013785">
    <property type="entry name" value="Aldolase_TIM"/>
</dbReference>
<evidence type="ECO:0000256" key="1">
    <source>
        <dbReference type="ARBA" id="ARBA00010936"/>
    </source>
</evidence>
<keyword evidence="2 7" id="KW-0963">Cytoplasm</keyword>
<dbReference type="InterPro" id="IPR011343">
    <property type="entry name" value="DeoC"/>
</dbReference>
<dbReference type="UniPathway" id="UPA00002">
    <property type="reaction ID" value="UER00468"/>
</dbReference>
<dbReference type="EC" id="4.1.2.4" evidence="7"/>
<dbReference type="STRING" id="1471761.B0W44_10195"/>
<evidence type="ECO:0000256" key="2">
    <source>
        <dbReference type="ARBA" id="ARBA00022490"/>
    </source>
</evidence>
<dbReference type="AlphaFoldDB" id="A0A1U9K7V6"/>
<dbReference type="InterPro" id="IPR002915">
    <property type="entry name" value="DeoC/FbaB/LacD_aldolase"/>
</dbReference>
<dbReference type="GO" id="GO:0009264">
    <property type="term" value="P:deoxyribonucleotide catabolic process"/>
    <property type="evidence" value="ECO:0007669"/>
    <property type="project" value="UniProtKB-UniRule"/>
</dbReference>
<dbReference type="PANTHER" id="PTHR10889">
    <property type="entry name" value="DEOXYRIBOSE-PHOSPHATE ALDOLASE"/>
    <property type="match status" value="1"/>
</dbReference>
<comment type="subcellular location">
    <subcellularLocation>
        <location evidence="7">Cytoplasm</location>
    </subcellularLocation>
</comment>
<evidence type="ECO:0000313" key="9">
    <source>
        <dbReference type="Proteomes" id="UP000188603"/>
    </source>
</evidence>
<evidence type="ECO:0000256" key="6">
    <source>
        <dbReference type="ARBA" id="ARBA00056337"/>
    </source>
</evidence>
<protein>
    <recommendedName>
        <fullName evidence="7">Deoxyribose-phosphate aldolase</fullName>
        <shortName evidence="7">DERA</shortName>
        <ecNumber evidence="7">4.1.2.4</ecNumber>
    </recommendedName>
    <alternativeName>
        <fullName evidence="7">2-deoxy-D-ribose 5-phosphate aldolase</fullName>
    </alternativeName>
    <alternativeName>
        <fullName evidence="7">Phosphodeoxyriboaldolase</fullName>
        <shortName evidence="7">Deoxyriboaldolase</shortName>
    </alternativeName>
</protein>
<keyword evidence="4 7" id="KW-0704">Schiff base</keyword>
<sequence>MAEFTVEEVAAKIQHTNVNPDVTRDEIKKLCEDCMEYGFDGVMLQPCWIKDAKKYLAGSKVKVCTALGYPMGGSTARSKASEMAEVIELGADEVDFMPNIGFLKSGMYDEFEKEVAQIVKAAKGKITKVMLEFGMLTQEEKVKAAELSIRAGVTYLKNSSGWGKGGKATVEDVQLLKEVANNEALVKASGGIRDFDSAVAILNAGASLLGTSAGVKIVSGSGEVLSDY</sequence>
<dbReference type="KEGG" id="ntr:B0W44_10195"/>
<dbReference type="PIRSF" id="PIRSF001357">
    <property type="entry name" value="DeoC"/>
    <property type="match status" value="1"/>
</dbReference>
<name>A0A1U9K7V6_9BACL</name>
<keyword evidence="9" id="KW-1185">Reference proteome</keyword>
<dbReference type="CDD" id="cd00959">
    <property type="entry name" value="DeoC"/>
    <property type="match status" value="1"/>
</dbReference>